<keyword evidence="5" id="KW-0472">Membrane</keyword>
<accession>A0A5J4ZKR2</accession>
<keyword evidence="4" id="KW-0934">Plastid</keyword>
<dbReference type="PANTHER" id="PTHR36049">
    <property type="entry name" value="TRANSMEMBRANE PROTEIN"/>
    <property type="match status" value="1"/>
</dbReference>
<dbReference type="EMBL" id="CM018049">
    <property type="protein sequence ID" value="KAA8519205.1"/>
    <property type="molecule type" value="Genomic_DNA"/>
</dbReference>
<protein>
    <recommendedName>
        <fullName evidence="3">Uncharacterized protein ycf33</fullName>
    </recommendedName>
</protein>
<evidence type="ECO:0000256" key="1">
    <source>
        <dbReference type="ARBA" id="ARBA00004474"/>
    </source>
</evidence>
<reference evidence="6 7" key="1">
    <citation type="submission" date="2019-09" db="EMBL/GenBank/DDBJ databases">
        <title>A chromosome-level genome assembly of the Chinese tupelo Nyssa sinensis.</title>
        <authorList>
            <person name="Yang X."/>
            <person name="Kang M."/>
            <person name="Yang Y."/>
            <person name="Xiong H."/>
            <person name="Wang M."/>
            <person name="Zhang Z."/>
            <person name="Wang Z."/>
            <person name="Wu H."/>
            <person name="Ma T."/>
            <person name="Liu J."/>
            <person name="Xi Z."/>
        </authorList>
    </citation>
    <scope>NUCLEOTIDE SEQUENCE [LARGE SCALE GENOMIC DNA]</scope>
    <source>
        <strain evidence="6">J267</strain>
        <tissue evidence="6">Leaf</tissue>
    </source>
</reference>
<dbReference type="OrthoDB" id="1900844at2759"/>
<dbReference type="PANTHER" id="PTHR36049:SF3">
    <property type="match status" value="1"/>
</dbReference>
<comment type="subcellular location">
    <subcellularLocation>
        <location evidence="1">Plastid</location>
    </subcellularLocation>
</comment>
<gene>
    <name evidence="6" type="ORF">F0562_013461</name>
</gene>
<evidence type="ECO:0000256" key="2">
    <source>
        <dbReference type="ARBA" id="ARBA00010985"/>
    </source>
</evidence>
<sequence length="183" mass="20266">MKTMLRSQFYFPTRTNLTSPPPTPPSLIPFKTTSHLKHPTNLLPQSNSSRIKNTGYPTKQSHTDNAPILGIIKPRSQRPWTQEFGQGSSNGYSRIVIFGAVSIGVVLFLMGIDEQKALAMGPEGPLMEEFWDNMRRYALYALTVSTGVAYAVFQPILELLKNPISAVLIVTIIGVGSQNKFDL</sequence>
<dbReference type="AlphaFoldDB" id="A0A5J4ZKR2"/>
<comment type="similarity">
    <text evidence="2">Belongs to the ycf33 family.</text>
</comment>
<evidence type="ECO:0000256" key="4">
    <source>
        <dbReference type="ARBA" id="ARBA00022640"/>
    </source>
</evidence>
<dbReference type="InterPro" id="IPR008470">
    <property type="entry name" value="Uncharacterised_Ycf33"/>
</dbReference>
<evidence type="ECO:0000256" key="5">
    <source>
        <dbReference type="SAM" id="Phobius"/>
    </source>
</evidence>
<proteinExistence type="inferred from homology"/>
<evidence type="ECO:0000256" key="3">
    <source>
        <dbReference type="ARBA" id="ARBA00021584"/>
    </source>
</evidence>
<name>A0A5J4ZKR2_9ASTE</name>
<keyword evidence="5" id="KW-0812">Transmembrane</keyword>
<feature type="transmembrane region" description="Helical" evidence="5">
    <location>
        <begin position="137"/>
        <end position="157"/>
    </location>
</feature>
<feature type="transmembrane region" description="Helical" evidence="5">
    <location>
        <begin position="92"/>
        <end position="112"/>
    </location>
</feature>
<dbReference type="Proteomes" id="UP000325577">
    <property type="component" value="Linkage Group LG6"/>
</dbReference>
<keyword evidence="5" id="KW-1133">Transmembrane helix</keyword>
<organism evidence="6 7">
    <name type="scientific">Nyssa sinensis</name>
    <dbReference type="NCBI Taxonomy" id="561372"/>
    <lineage>
        <taxon>Eukaryota</taxon>
        <taxon>Viridiplantae</taxon>
        <taxon>Streptophyta</taxon>
        <taxon>Embryophyta</taxon>
        <taxon>Tracheophyta</taxon>
        <taxon>Spermatophyta</taxon>
        <taxon>Magnoliopsida</taxon>
        <taxon>eudicotyledons</taxon>
        <taxon>Gunneridae</taxon>
        <taxon>Pentapetalae</taxon>
        <taxon>asterids</taxon>
        <taxon>Cornales</taxon>
        <taxon>Nyssaceae</taxon>
        <taxon>Nyssa</taxon>
    </lineage>
</organism>
<keyword evidence="7" id="KW-1185">Reference proteome</keyword>
<evidence type="ECO:0000313" key="6">
    <source>
        <dbReference type="EMBL" id="KAA8519205.1"/>
    </source>
</evidence>
<dbReference type="Pfam" id="PF05421">
    <property type="entry name" value="DUF751"/>
    <property type="match status" value="1"/>
</dbReference>
<evidence type="ECO:0000313" key="7">
    <source>
        <dbReference type="Proteomes" id="UP000325577"/>
    </source>
</evidence>
<dbReference type="GO" id="GO:0009536">
    <property type="term" value="C:plastid"/>
    <property type="evidence" value="ECO:0007669"/>
    <property type="project" value="UniProtKB-SubCell"/>
</dbReference>